<protein>
    <submittedName>
        <fullName evidence="1">Uncharacterized protein</fullName>
    </submittedName>
</protein>
<name>A0A0K3Q1N3_ECOLX</name>
<accession>A0A0K3Q1N3</accession>
<gene>
    <name evidence="1" type="ORF">BvCmsKKP061_03486</name>
</gene>
<evidence type="ECO:0000313" key="2">
    <source>
        <dbReference type="Proteomes" id="UP000303027"/>
    </source>
</evidence>
<comment type="caution">
    <text evidence="1">The sequence shown here is derived from an EMBL/GenBank/DDBJ whole genome shotgun (WGS) entry which is preliminary data.</text>
</comment>
<dbReference type="EMBL" id="BFXY01000109">
    <property type="protein sequence ID" value="GDH51691.1"/>
    <property type="molecule type" value="Genomic_DNA"/>
</dbReference>
<proteinExistence type="predicted"/>
<evidence type="ECO:0000313" key="1">
    <source>
        <dbReference type="EMBL" id="GDH51691.1"/>
    </source>
</evidence>
<dbReference type="AlphaFoldDB" id="A0A0K3Q1N3"/>
<dbReference type="RefSeq" id="WP_000608238.1">
    <property type="nucleotide sequence ID" value="NZ_AP018796.1"/>
</dbReference>
<dbReference type="Proteomes" id="UP000303027">
    <property type="component" value="Unassembled WGS sequence"/>
</dbReference>
<reference evidence="1 2" key="1">
    <citation type="submission" date="2018-04" db="EMBL/GenBank/DDBJ databases">
        <title>Large scale genomics of bovine and human commensal E. coli to reveal the emerging process of EHEC.</title>
        <authorList>
            <person name="Arimizu Y."/>
            <person name="Ogura Y."/>
        </authorList>
    </citation>
    <scope>NUCLEOTIDE SEQUENCE [LARGE SCALE GENOMIC DNA]</scope>
    <source>
        <strain evidence="1 2">KK-P061</strain>
    </source>
</reference>
<sequence length="216" mass="23872">MINILKKSPIERLCASVSITPHEMALALADLNPSMRIGDVPQDKFEQVESARTHIARAIRLHSGVKTSKDEPYRAGDIFLASFPFMEAGTPEAIIKAVTDTIDDLRGTKNWEEKALNLGGRDLVRYIKETSRSGRGQHRKLDEEQGNMKMMGLLVLLLVKKSGTTAYIQDGEPNRSAIYRDMEALMKEKGISPKGLAKSTFMQKISAALLAVSQAD</sequence>
<organism evidence="1 2">
    <name type="scientific">Escherichia coli</name>
    <dbReference type="NCBI Taxonomy" id="562"/>
    <lineage>
        <taxon>Bacteria</taxon>
        <taxon>Pseudomonadati</taxon>
        <taxon>Pseudomonadota</taxon>
        <taxon>Gammaproteobacteria</taxon>
        <taxon>Enterobacterales</taxon>
        <taxon>Enterobacteriaceae</taxon>
        <taxon>Escherichia</taxon>
    </lineage>
</organism>